<dbReference type="Proteomes" id="UP000825935">
    <property type="component" value="Chromosome 17"/>
</dbReference>
<evidence type="ECO:0000259" key="12">
    <source>
        <dbReference type="PROSITE" id="PS50004"/>
    </source>
</evidence>
<evidence type="ECO:0000313" key="14">
    <source>
        <dbReference type="Proteomes" id="UP000825935"/>
    </source>
</evidence>
<dbReference type="GO" id="GO:0005096">
    <property type="term" value="F:GTPase activator activity"/>
    <property type="evidence" value="ECO:0007669"/>
    <property type="project" value="UniProtKB-KW"/>
</dbReference>
<dbReference type="Pfam" id="PF00168">
    <property type="entry name" value="C2"/>
    <property type="match status" value="1"/>
</dbReference>
<gene>
    <name evidence="13" type="ORF">KP509_17G065800</name>
</gene>
<dbReference type="Gene3D" id="2.60.40.150">
    <property type="entry name" value="C2 domain"/>
    <property type="match status" value="1"/>
</dbReference>
<protein>
    <recommendedName>
        <fullName evidence="12">C2 domain-containing protein</fullName>
    </recommendedName>
</protein>
<dbReference type="OMA" id="SVRMRKF"/>
<evidence type="ECO:0000256" key="9">
    <source>
        <dbReference type="ARBA" id="ARBA00023136"/>
    </source>
</evidence>
<evidence type="ECO:0000256" key="4">
    <source>
        <dbReference type="ARBA" id="ARBA00022475"/>
    </source>
</evidence>
<reference evidence="13" key="1">
    <citation type="submission" date="2021-08" db="EMBL/GenBank/DDBJ databases">
        <title>WGS assembly of Ceratopteris richardii.</title>
        <authorList>
            <person name="Marchant D.B."/>
            <person name="Chen G."/>
            <person name="Jenkins J."/>
            <person name="Shu S."/>
            <person name="Leebens-Mack J."/>
            <person name="Grimwood J."/>
            <person name="Schmutz J."/>
            <person name="Soltis P."/>
            <person name="Soltis D."/>
            <person name="Chen Z.-H."/>
        </authorList>
    </citation>
    <scope>NUCLEOTIDE SEQUENCE</scope>
    <source>
        <strain evidence="13">Whitten #5841</strain>
        <tissue evidence="13">Leaf</tissue>
    </source>
</reference>
<dbReference type="PANTHER" id="PTHR45933">
    <property type="entry name" value="PROTEIN C2-DOMAIN ABA-RELATED 4"/>
    <property type="match status" value="1"/>
</dbReference>
<dbReference type="PROSITE" id="PS50004">
    <property type="entry name" value="C2"/>
    <property type="match status" value="1"/>
</dbReference>
<dbReference type="InterPro" id="IPR044562">
    <property type="entry name" value="CAR1-11"/>
</dbReference>
<dbReference type="GO" id="GO:0005634">
    <property type="term" value="C:nucleus"/>
    <property type="evidence" value="ECO:0007669"/>
    <property type="project" value="UniProtKB-SubCell"/>
</dbReference>
<feature type="domain" description="C2" evidence="12">
    <location>
        <begin position="1"/>
        <end position="105"/>
    </location>
</feature>
<evidence type="ECO:0000256" key="8">
    <source>
        <dbReference type="ARBA" id="ARBA00023121"/>
    </source>
</evidence>
<keyword evidence="5" id="KW-0938">Abscisic acid signaling pathway</keyword>
<evidence type="ECO:0000256" key="3">
    <source>
        <dbReference type="ARBA" id="ARBA00022468"/>
    </source>
</evidence>
<dbReference type="GO" id="GO:0046872">
    <property type="term" value="F:metal ion binding"/>
    <property type="evidence" value="ECO:0007669"/>
    <property type="project" value="UniProtKB-KW"/>
</dbReference>
<keyword evidence="9" id="KW-0472">Membrane</keyword>
<comment type="subcellular location">
    <subcellularLocation>
        <location evidence="2">Cell membrane</location>
    </subcellularLocation>
    <subcellularLocation>
        <location evidence="1">Nucleus</location>
    </subcellularLocation>
</comment>
<keyword evidence="4" id="KW-1003">Cell membrane</keyword>
<dbReference type="SMART" id="SM00239">
    <property type="entry name" value="C2"/>
    <property type="match status" value="1"/>
</dbReference>
<comment type="similarity">
    <text evidence="11">Belongs to the plant CAR protein family.</text>
</comment>
<proteinExistence type="inferred from homology"/>
<dbReference type="EMBL" id="CM035422">
    <property type="protein sequence ID" value="KAH7373627.1"/>
    <property type="molecule type" value="Genomic_DNA"/>
</dbReference>
<name>A0A8T2SUV8_CERRI</name>
<dbReference type="GO" id="GO:0009738">
    <property type="term" value="P:abscisic acid-activated signaling pathway"/>
    <property type="evidence" value="ECO:0007669"/>
    <property type="project" value="UniProtKB-KW"/>
</dbReference>
<evidence type="ECO:0000313" key="13">
    <source>
        <dbReference type="EMBL" id="KAH7373628.1"/>
    </source>
</evidence>
<evidence type="ECO:0000256" key="7">
    <source>
        <dbReference type="ARBA" id="ARBA00022837"/>
    </source>
</evidence>
<dbReference type="AlphaFoldDB" id="A0A8T2SUV8"/>
<evidence type="ECO:0000256" key="10">
    <source>
        <dbReference type="ARBA" id="ARBA00023242"/>
    </source>
</evidence>
<keyword evidence="10" id="KW-0539">Nucleus</keyword>
<keyword evidence="8" id="KW-0446">Lipid-binding</keyword>
<evidence type="ECO:0000256" key="6">
    <source>
        <dbReference type="ARBA" id="ARBA00022723"/>
    </source>
</evidence>
<keyword evidence="14" id="KW-1185">Reference proteome</keyword>
<keyword evidence="7" id="KW-0106">Calcium</keyword>
<dbReference type="InterPro" id="IPR000008">
    <property type="entry name" value="C2_dom"/>
</dbReference>
<dbReference type="PRINTS" id="PR00360">
    <property type="entry name" value="C2DOMAIN"/>
</dbReference>
<evidence type="ECO:0000256" key="1">
    <source>
        <dbReference type="ARBA" id="ARBA00004123"/>
    </source>
</evidence>
<accession>A0A8T2SUV8</accession>
<organism evidence="13 14">
    <name type="scientific">Ceratopteris richardii</name>
    <name type="common">Triangle waterfern</name>
    <dbReference type="NCBI Taxonomy" id="49495"/>
    <lineage>
        <taxon>Eukaryota</taxon>
        <taxon>Viridiplantae</taxon>
        <taxon>Streptophyta</taxon>
        <taxon>Embryophyta</taxon>
        <taxon>Tracheophyta</taxon>
        <taxon>Polypodiopsida</taxon>
        <taxon>Polypodiidae</taxon>
        <taxon>Polypodiales</taxon>
        <taxon>Pteridineae</taxon>
        <taxon>Pteridaceae</taxon>
        <taxon>Parkerioideae</taxon>
        <taxon>Ceratopteris</taxon>
    </lineage>
</organism>
<dbReference type="InterPro" id="IPR035892">
    <property type="entry name" value="C2_domain_sf"/>
</dbReference>
<comment type="caution">
    <text evidence="13">The sequence shown here is derived from an EMBL/GenBank/DDBJ whole genome shotgun (WGS) entry which is preliminary data.</text>
</comment>
<evidence type="ECO:0000256" key="5">
    <source>
        <dbReference type="ARBA" id="ARBA00022682"/>
    </source>
</evidence>
<dbReference type="GO" id="GO:0005886">
    <property type="term" value="C:plasma membrane"/>
    <property type="evidence" value="ECO:0007669"/>
    <property type="project" value="UniProtKB-SubCell"/>
</dbReference>
<dbReference type="PANTHER" id="PTHR45933:SF5">
    <property type="entry name" value="PROTEIN C2-DOMAIN ABA-RELATED 4"/>
    <property type="match status" value="1"/>
</dbReference>
<keyword evidence="6" id="KW-0479">Metal-binding</keyword>
<sequence length="162" mass="18235">MVDMQGILKVRVVEGRNLAVRDVISSDPYVKLKLGTHKVKTRVIKSNLNPRWNEQLTLATAEPLELLKLVVYDRDMLSADDKMGEAEIDLSSLVAAVKSKRSQDCQNGVIIQSIPADSQNCFTKDSTLKVKDGHIVQKVCIRLKNVESGDIKLELMWQPYTR</sequence>
<dbReference type="SUPFAM" id="SSF49562">
    <property type="entry name" value="C2 domain (Calcium/lipid-binding domain, CaLB)"/>
    <property type="match status" value="1"/>
</dbReference>
<evidence type="ECO:0000256" key="11">
    <source>
        <dbReference type="ARBA" id="ARBA00024037"/>
    </source>
</evidence>
<dbReference type="OrthoDB" id="73919at2759"/>
<dbReference type="GO" id="GO:0008289">
    <property type="term" value="F:lipid binding"/>
    <property type="evidence" value="ECO:0007669"/>
    <property type="project" value="UniProtKB-KW"/>
</dbReference>
<evidence type="ECO:0000256" key="2">
    <source>
        <dbReference type="ARBA" id="ARBA00004236"/>
    </source>
</evidence>
<keyword evidence="3" id="KW-0343">GTPase activation</keyword>
<dbReference type="EMBL" id="CM035422">
    <property type="protein sequence ID" value="KAH7373628.1"/>
    <property type="molecule type" value="Genomic_DNA"/>
</dbReference>